<dbReference type="PANTHER" id="PTHR21716:SF4">
    <property type="entry name" value="TRANSMEMBRANE PROTEIN 245"/>
    <property type="match status" value="1"/>
</dbReference>
<evidence type="ECO:0000256" key="5">
    <source>
        <dbReference type="ARBA" id="ARBA00023136"/>
    </source>
</evidence>
<gene>
    <name evidence="7" type="ORF">JZM60_16545</name>
</gene>
<evidence type="ECO:0000256" key="2">
    <source>
        <dbReference type="ARBA" id="ARBA00009773"/>
    </source>
</evidence>
<comment type="subcellular location">
    <subcellularLocation>
        <location evidence="1">Membrane</location>
        <topology evidence="1">Multi-pass membrane protein</topology>
    </subcellularLocation>
</comment>
<evidence type="ECO:0000256" key="3">
    <source>
        <dbReference type="ARBA" id="ARBA00022692"/>
    </source>
</evidence>
<feature type="transmembrane region" description="Helical" evidence="6">
    <location>
        <begin position="160"/>
        <end position="178"/>
    </location>
</feature>
<keyword evidence="4 6" id="KW-1133">Transmembrane helix</keyword>
<comment type="similarity">
    <text evidence="2">Belongs to the autoinducer-2 exporter (AI-2E) (TC 2.A.86) family.</text>
</comment>
<dbReference type="PANTHER" id="PTHR21716">
    <property type="entry name" value="TRANSMEMBRANE PROTEIN"/>
    <property type="match status" value="1"/>
</dbReference>
<evidence type="ECO:0000256" key="1">
    <source>
        <dbReference type="ARBA" id="ARBA00004141"/>
    </source>
</evidence>
<evidence type="ECO:0000313" key="8">
    <source>
        <dbReference type="Proteomes" id="UP000663651"/>
    </source>
</evidence>
<organism evidence="7 8">
    <name type="scientific">Geobacter benzoatilyticus</name>
    <dbReference type="NCBI Taxonomy" id="2815309"/>
    <lineage>
        <taxon>Bacteria</taxon>
        <taxon>Pseudomonadati</taxon>
        <taxon>Thermodesulfobacteriota</taxon>
        <taxon>Desulfuromonadia</taxon>
        <taxon>Geobacterales</taxon>
        <taxon>Geobacteraceae</taxon>
        <taxon>Geobacter</taxon>
    </lineage>
</organism>
<feature type="transmembrane region" description="Helical" evidence="6">
    <location>
        <begin position="29"/>
        <end position="47"/>
    </location>
</feature>
<feature type="transmembrane region" description="Helical" evidence="6">
    <location>
        <begin position="241"/>
        <end position="263"/>
    </location>
</feature>
<name>A0ABX7Q483_9BACT</name>
<evidence type="ECO:0000313" key="7">
    <source>
        <dbReference type="EMBL" id="QSV45693.1"/>
    </source>
</evidence>
<dbReference type="EMBL" id="CP071382">
    <property type="protein sequence ID" value="QSV45693.1"/>
    <property type="molecule type" value="Genomic_DNA"/>
</dbReference>
<reference evidence="7 8" key="1">
    <citation type="submission" date="2021-03" db="EMBL/GenBank/DDBJ databases">
        <title>Geobacter metallireducens gen. nov. sp. nov., a microorganism capable of coupling the complete oxidation of organic compounds to the reduction of iron and other metals.</title>
        <authorList>
            <person name="Li Y."/>
        </authorList>
    </citation>
    <scope>NUCLEOTIDE SEQUENCE [LARGE SCALE GENOMIC DNA]</scope>
    <source>
        <strain evidence="7 8">Jerry-YX</strain>
    </source>
</reference>
<protein>
    <submittedName>
        <fullName evidence="7">AI-2E family transporter</fullName>
    </submittedName>
</protein>
<sequence>MDRGYFYSLLAFFFCVIIFYVVFSIVAPFLPSLGWAGVIGVLTFPLYRRLRAGVGGRDTVAAGIMTPAVVLTLVIPFVGLTFFLVQEATVAYGFLEKIAADGGKSLVESIQKHAVVKPWLNRIEAYTGPLSFEIDSRLFPEMKEVATKVFGYSKELIKNVFVFIIELILMVITLFFIYRDGENVQRHVLAIIPLTEENKKVLVDTIRRVLRAVMYGVFLTCLVQGALGGLGFWVAGLPSPILFGAIMAVCALIPVVGTGLVWLPGALYLLANGEIARGAGLIVWGVLAVSSIDNVIKPFFISGKAKLPVLVIAIGGLGGLASFGLLGAVVGPIVLALFLALFEMYRGEVETRGKGAGGGNS</sequence>
<keyword evidence="3 6" id="KW-0812">Transmembrane</keyword>
<evidence type="ECO:0000256" key="6">
    <source>
        <dbReference type="SAM" id="Phobius"/>
    </source>
</evidence>
<keyword evidence="8" id="KW-1185">Reference proteome</keyword>
<feature type="transmembrane region" description="Helical" evidence="6">
    <location>
        <begin position="59"/>
        <end position="85"/>
    </location>
</feature>
<feature type="transmembrane region" description="Helical" evidence="6">
    <location>
        <begin position="212"/>
        <end position="235"/>
    </location>
</feature>
<proteinExistence type="inferred from homology"/>
<keyword evidence="5 6" id="KW-0472">Membrane</keyword>
<feature type="transmembrane region" description="Helical" evidence="6">
    <location>
        <begin position="312"/>
        <end position="342"/>
    </location>
</feature>
<dbReference type="InterPro" id="IPR002549">
    <property type="entry name" value="AI-2E-like"/>
</dbReference>
<dbReference type="Pfam" id="PF01594">
    <property type="entry name" value="AI-2E_transport"/>
    <property type="match status" value="1"/>
</dbReference>
<feature type="transmembrane region" description="Helical" evidence="6">
    <location>
        <begin position="5"/>
        <end position="23"/>
    </location>
</feature>
<accession>A0ABX7Q483</accession>
<evidence type="ECO:0000256" key="4">
    <source>
        <dbReference type="ARBA" id="ARBA00022989"/>
    </source>
</evidence>
<dbReference type="Proteomes" id="UP000663651">
    <property type="component" value="Chromosome"/>
</dbReference>
<feature type="transmembrane region" description="Helical" evidence="6">
    <location>
        <begin position="275"/>
        <end position="292"/>
    </location>
</feature>